<dbReference type="SUPFAM" id="SSF46785">
    <property type="entry name" value="Winged helix' DNA-binding domain"/>
    <property type="match status" value="1"/>
</dbReference>
<dbReference type="AlphaFoldDB" id="A0A6M3KG60"/>
<organism evidence="4">
    <name type="scientific">viral metagenome</name>
    <dbReference type="NCBI Taxonomy" id="1070528"/>
    <lineage>
        <taxon>unclassified sequences</taxon>
        <taxon>metagenomes</taxon>
        <taxon>organismal metagenomes</taxon>
    </lineage>
</organism>
<feature type="region of interest" description="Disordered" evidence="1">
    <location>
        <begin position="208"/>
        <end position="233"/>
    </location>
</feature>
<reference evidence="4" key="1">
    <citation type="submission" date="2020-03" db="EMBL/GenBank/DDBJ databases">
        <title>The deep terrestrial virosphere.</title>
        <authorList>
            <person name="Holmfeldt K."/>
            <person name="Nilsson E."/>
            <person name="Simone D."/>
            <person name="Lopez-Fernandez M."/>
            <person name="Wu X."/>
            <person name="de Brujin I."/>
            <person name="Lundin D."/>
            <person name="Andersson A."/>
            <person name="Bertilsson S."/>
            <person name="Dopson M."/>
        </authorList>
    </citation>
    <scope>NUCLEOTIDE SEQUENCE</scope>
    <source>
        <strain evidence="4">MM415A00623</strain>
        <strain evidence="3">MM415B01227</strain>
    </source>
</reference>
<dbReference type="Gene3D" id="1.10.10.10">
    <property type="entry name" value="Winged helix-like DNA-binding domain superfamily/Winged helix DNA-binding domain"/>
    <property type="match status" value="1"/>
</dbReference>
<dbReference type="InterPro" id="IPR036390">
    <property type="entry name" value="WH_DNA-bd_sf"/>
</dbReference>
<feature type="compositionally biased region" description="Basic and acidic residues" evidence="1">
    <location>
        <begin position="208"/>
        <end position="217"/>
    </location>
</feature>
<dbReference type="EMBL" id="MT142440">
    <property type="protein sequence ID" value="QJA80913.1"/>
    <property type="molecule type" value="Genomic_DNA"/>
</dbReference>
<evidence type="ECO:0000259" key="2">
    <source>
        <dbReference type="Pfam" id="PF04492"/>
    </source>
</evidence>
<dbReference type="EMBL" id="MT141385">
    <property type="protein sequence ID" value="QJA59791.1"/>
    <property type="molecule type" value="Genomic_DNA"/>
</dbReference>
<evidence type="ECO:0000313" key="4">
    <source>
        <dbReference type="EMBL" id="QJA80913.1"/>
    </source>
</evidence>
<dbReference type="NCBIfam" id="TIGR01610">
    <property type="entry name" value="phage_O_Nterm"/>
    <property type="match status" value="1"/>
</dbReference>
<dbReference type="GO" id="GO:0006260">
    <property type="term" value="P:DNA replication"/>
    <property type="evidence" value="ECO:0007669"/>
    <property type="project" value="InterPro"/>
</dbReference>
<evidence type="ECO:0000313" key="3">
    <source>
        <dbReference type="EMBL" id="QJA59791.1"/>
    </source>
</evidence>
<gene>
    <name evidence="4" type="ORF">MM415A00623_0033</name>
    <name evidence="3" type="ORF">MM415B01227_0008</name>
</gene>
<dbReference type="Pfam" id="PF04492">
    <property type="entry name" value="Phage_rep_O"/>
    <property type="match status" value="1"/>
</dbReference>
<feature type="domain" description="Bacteriophage lambda Replication protein O N-terminal" evidence="2">
    <location>
        <begin position="4"/>
        <end position="96"/>
    </location>
</feature>
<proteinExistence type="predicted"/>
<accession>A0A6M3KG60</accession>
<dbReference type="InterPro" id="IPR036388">
    <property type="entry name" value="WH-like_DNA-bd_sf"/>
</dbReference>
<dbReference type="InterPro" id="IPR006497">
    <property type="entry name" value="Phage_lambda_VrpO_N"/>
</dbReference>
<evidence type="ECO:0000256" key="1">
    <source>
        <dbReference type="SAM" id="MobiDB-lite"/>
    </source>
</evidence>
<name>A0A6M3KG60_9ZZZZ</name>
<protein>
    <submittedName>
        <fullName evidence="4">Putative DNA replication initiation protein</fullName>
    </submittedName>
</protein>
<sequence>MAKPQLENGHTRIANEILEHLAKLHLSPNQWQVLLCIIRKTYGFHKKVDHIANSQIVETTGLCKAVVSRSLQRLELSNIITRNGKHIGIQKDWEDWRKLAVQLTNEKVSSSVNQSLLNSQPQLAEQSTKVSSPAVTQKIKETIQKKLYKRKYGEFQNVLLTDEEYQKLKKRFENQVDAMIENLSMGIESKGYKYKSHYATILNWARRDRKESSDGTHRGIPGNRPAGAFSDLE</sequence>